<evidence type="ECO:0000256" key="1">
    <source>
        <dbReference type="SAM" id="Phobius"/>
    </source>
</evidence>
<feature type="chain" id="PRO_5043339919" description="DUF6534 domain-containing protein" evidence="2">
    <location>
        <begin position="24"/>
        <end position="211"/>
    </location>
</feature>
<evidence type="ECO:0000256" key="2">
    <source>
        <dbReference type="SAM" id="SignalP"/>
    </source>
</evidence>
<keyword evidence="1" id="KW-1133">Transmembrane helix</keyword>
<dbReference type="Pfam" id="PF20152">
    <property type="entry name" value="DUF6534"/>
    <property type="match status" value="1"/>
</dbReference>
<proteinExistence type="predicted"/>
<keyword evidence="1" id="KW-0812">Transmembrane</keyword>
<comment type="caution">
    <text evidence="4">The sequence shown here is derived from an EMBL/GenBank/DDBJ whole genome shotgun (WGS) entry which is preliminary data.</text>
</comment>
<feature type="transmembrane region" description="Helical" evidence="1">
    <location>
        <begin position="89"/>
        <end position="111"/>
    </location>
</feature>
<keyword evidence="2" id="KW-0732">Signal</keyword>
<evidence type="ECO:0000313" key="4">
    <source>
        <dbReference type="EMBL" id="KAK7689682.1"/>
    </source>
</evidence>
<protein>
    <recommendedName>
        <fullName evidence="3">DUF6534 domain-containing protein</fullName>
    </recommendedName>
</protein>
<dbReference type="PANTHER" id="PTHR40465">
    <property type="entry name" value="CHROMOSOME 1, WHOLE GENOME SHOTGUN SEQUENCE"/>
    <property type="match status" value="1"/>
</dbReference>
<accession>A0AAW0GIE7</accession>
<feature type="transmembrane region" description="Helical" evidence="1">
    <location>
        <begin position="47"/>
        <end position="69"/>
    </location>
</feature>
<gene>
    <name evidence="4" type="ORF">QCA50_007477</name>
</gene>
<name>A0AAW0GIE7_9APHY</name>
<dbReference type="PANTHER" id="PTHR40465:SF1">
    <property type="entry name" value="DUF6534 DOMAIN-CONTAINING PROTEIN"/>
    <property type="match status" value="1"/>
</dbReference>
<evidence type="ECO:0000313" key="5">
    <source>
        <dbReference type="Proteomes" id="UP001385951"/>
    </source>
</evidence>
<dbReference type="EMBL" id="JASBNA010000008">
    <property type="protein sequence ID" value="KAK7689682.1"/>
    <property type="molecule type" value="Genomic_DNA"/>
</dbReference>
<dbReference type="AlphaFoldDB" id="A0AAW0GIE7"/>
<reference evidence="4 5" key="1">
    <citation type="submission" date="2022-09" db="EMBL/GenBank/DDBJ databases">
        <authorList>
            <person name="Palmer J.M."/>
        </authorList>
    </citation>
    <scope>NUCLEOTIDE SEQUENCE [LARGE SCALE GENOMIC DNA]</scope>
    <source>
        <strain evidence="4 5">DSM 7382</strain>
    </source>
</reference>
<evidence type="ECO:0000259" key="3">
    <source>
        <dbReference type="Pfam" id="PF20152"/>
    </source>
</evidence>
<keyword evidence="1" id="KW-0472">Membrane</keyword>
<feature type="domain" description="DUF6534" evidence="3">
    <location>
        <begin position="54"/>
        <end position="140"/>
    </location>
</feature>
<sequence>MLSFNKWIAIAIAMLAITQTVAGVYEAVVAHQIGTFSKLANHSIWTGTLHLSGSALCDIIITLCMVYYLKKSQIGFRKFNEFLAKLVRITMETGALCTVMAILDLALFLGFKGTNYHTVPAAVISKLYANSLFVILNARAGFESVNVDVHSRSTTSVYLSFASTPDTRRESETFRSRLSRVRESYARERDYEHFDLPSPSAGTSYGGTQFS</sequence>
<dbReference type="InterPro" id="IPR045339">
    <property type="entry name" value="DUF6534"/>
</dbReference>
<feature type="signal peptide" evidence="2">
    <location>
        <begin position="1"/>
        <end position="23"/>
    </location>
</feature>
<keyword evidence="5" id="KW-1185">Reference proteome</keyword>
<dbReference type="Proteomes" id="UP001385951">
    <property type="component" value="Unassembled WGS sequence"/>
</dbReference>
<organism evidence="4 5">
    <name type="scientific">Cerrena zonata</name>
    <dbReference type="NCBI Taxonomy" id="2478898"/>
    <lineage>
        <taxon>Eukaryota</taxon>
        <taxon>Fungi</taxon>
        <taxon>Dikarya</taxon>
        <taxon>Basidiomycota</taxon>
        <taxon>Agaricomycotina</taxon>
        <taxon>Agaricomycetes</taxon>
        <taxon>Polyporales</taxon>
        <taxon>Cerrenaceae</taxon>
        <taxon>Cerrena</taxon>
    </lineage>
</organism>